<keyword evidence="1" id="KW-0479">Metal-binding</keyword>
<dbReference type="InterPro" id="IPR011011">
    <property type="entry name" value="Znf_FYVE_PHD"/>
</dbReference>
<evidence type="ECO:0000256" key="5">
    <source>
        <dbReference type="SAM" id="MobiDB-lite"/>
    </source>
</evidence>
<feature type="compositionally biased region" description="Basic and acidic residues" evidence="5">
    <location>
        <begin position="849"/>
        <end position="871"/>
    </location>
</feature>
<dbReference type="PROSITE" id="PS50016">
    <property type="entry name" value="ZF_PHD_2"/>
    <property type="match status" value="1"/>
</dbReference>
<gene>
    <name evidence="7" type="ORF">FOL47_000575</name>
</gene>
<keyword evidence="2 4" id="KW-0863">Zinc-finger</keyword>
<dbReference type="GO" id="GO:0008270">
    <property type="term" value="F:zinc ion binding"/>
    <property type="evidence" value="ECO:0007669"/>
    <property type="project" value="UniProtKB-KW"/>
</dbReference>
<accession>A0A7J6MLD0</accession>
<evidence type="ECO:0000256" key="1">
    <source>
        <dbReference type="ARBA" id="ARBA00022723"/>
    </source>
</evidence>
<dbReference type="InterPro" id="IPR019787">
    <property type="entry name" value="Znf_PHD-finger"/>
</dbReference>
<dbReference type="Proteomes" id="UP000591131">
    <property type="component" value="Unassembled WGS sequence"/>
</dbReference>
<protein>
    <recommendedName>
        <fullName evidence="6">PHD-type domain-containing protein</fullName>
    </recommendedName>
</protein>
<evidence type="ECO:0000256" key="2">
    <source>
        <dbReference type="ARBA" id="ARBA00022771"/>
    </source>
</evidence>
<dbReference type="CDD" id="cd15517">
    <property type="entry name" value="PHD_TCF19_like"/>
    <property type="match status" value="1"/>
</dbReference>
<feature type="compositionally biased region" description="Low complexity" evidence="5">
    <location>
        <begin position="1"/>
        <end position="18"/>
    </location>
</feature>
<evidence type="ECO:0000256" key="3">
    <source>
        <dbReference type="ARBA" id="ARBA00022833"/>
    </source>
</evidence>
<dbReference type="InterPro" id="IPR001965">
    <property type="entry name" value="Znf_PHD"/>
</dbReference>
<evidence type="ECO:0000256" key="4">
    <source>
        <dbReference type="PROSITE-ProRule" id="PRU00146"/>
    </source>
</evidence>
<name>A0A7J6MLD0_PERCH</name>
<dbReference type="PROSITE" id="PS01359">
    <property type="entry name" value="ZF_PHD_1"/>
    <property type="match status" value="1"/>
</dbReference>
<sequence>MATTTATSSSTSSSSTTSIEAAEHAGQSSHNMRFLQYRSSQNSCRVGANYQAVVPLVLPPREKAKLAADRKEIKRADEENRTPELTDLAAGLCDALFIEGSAGPFLQADIDAVMDALEARKTGGEMAIKERQGEDWFEESTRISNVLNGRNLRRNQWAVEEVRGVGRGLEELERWRQVVGMIVSGGKRVGLAEASALWYEGRVLEKVYDGLHSEVVALHRLILPAERFEARVAQGSEERMEELVKEGQALQIIPEVALKCLAAAAAESGNPPRREEKSFPSSTSGEWSQKARSKLGGKKSHISLHVVESLLEDLDSKGFRDEADNEIVKVLEKAQEAGRGWLDKALRAIAVDQAQLGGKTAMEGLEEVGGPLTTSGLRELWREHGELPRVSVPEVCHKVESLLRRGMGWERRCREMLEQGRRRAPVEGRLLLEEIRQSGIAKAVDLSKILGEVKVAVEDGEQWGRHAEAAMEAWEIGYTRKICVACDRLSIDEQGPALVSPKAGGNRSTSGPAFVENLMEELRWQVALYDKEIRENLENLPSCKIFLELRASGGELRLRDDLLYEKIRQIGGEVDKWESRVKELTDSEAATFPRPSGGLRALSFFFMDYLRTGIAGTRAREPLEDLLTAMREEVWAWDVRKEVSNMPMNSSVLRKLSESYPSRLKILQRAEEGSDSPRLVDISSAQTIPQQASEFDRALLEIEKACTLLIESLPTCQERWNIKNSRDGQGNVVQEREESASASLDEDYPPYIVRRSTWAGEWDLIAALGQLESSSSNMLRVKVPIEIASWKRLSAVVERIDRSLVREPELITKVDGIIAENSELERRTLRLVQRMVKCRVAAIEQDGVKGEENVSEEKKDEKEDAKKRKAEEEAEPSLFGQLLELLGAVDASKSRVTAFESSLRALVNALLEWQRRARELFHWDEKENRIEGTNKPIMSEVSQYVRELDEDPVLKDFVTRDFLMQVGFISGAIAAEEAAQGWQQEVSELLVKKEEAAAAPAGSSESTATEFSLGALRKLMGRLDSFDVEVAVEESFLKAAGEADQWLSFYQSRRSRKKRLSLQSAEEVIRAASMENEEFTKSRELIQSAEEWRTLSRQISDAKENWKKSMETILDSYTRRITGGGGTAAATTPIGTAENGAPIDPVEANLQSLLAASKKLFVYTGADKWLSRELRARSDNTKLSEALTDSNCTLERARQICHSVDAPSRMLKSPGSEESFADGPGECPEELRHAAFTCDGHLLSELERAVEEATVLELQVNHCLKVTSDSVEENVEIDQAIDNVIDLAIRDALIQGRLQPGIDGVPDYAYPLPLYYPPKKPSKKSKALELLATEGPSESLPLSMRILDLAPWDAPRVSRVEPPVEMEIRKRRRVLSTLTPDQRRAEKSALMARLQSPKPTVPDCISLLAWSRRLRLKVPEIGELRKVVGSTMRSVRTILRKLRVLRPPSGRVSASDLREFEPWELHLSTEVSEGQQGNEDEGAETKPLVMVTIDDLLEALIKIDRLPLAVSVEYRVITIIEAAFDWRVRAQCLVHNLSLDRTRPRPWVGDRRTLEYWATHNQRCTDIFEFPDRLPNAPLLPQACENPVLAPPVEGYIRNTLQMRFFYIVECCRHFSTVYTDMCEICNVVTTLYTDTDAWITCDVCDKWYHQKCAGVSPDATSFTCPTCVNGGFGTTGEMSRRRGW</sequence>
<feature type="region of interest" description="Disordered" evidence="5">
    <location>
        <begin position="267"/>
        <end position="294"/>
    </location>
</feature>
<dbReference type="SUPFAM" id="SSF57903">
    <property type="entry name" value="FYVE/PHD zinc finger"/>
    <property type="match status" value="1"/>
</dbReference>
<dbReference type="Pfam" id="PF00628">
    <property type="entry name" value="PHD"/>
    <property type="match status" value="1"/>
</dbReference>
<feature type="region of interest" description="Disordered" evidence="5">
    <location>
        <begin position="1"/>
        <end position="28"/>
    </location>
</feature>
<evidence type="ECO:0000259" key="6">
    <source>
        <dbReference type="PROSITE" id="PS50016"/>
    </source>
</evidence>
<dbReference type="InterPro" id="IPR019786">
    <property type="entry name" value="Zinc_finger_PHD-type_CS"/>
</dbReference>
<dbReference type="OrthoDB" id="436852at2759"/>
<organism evidence="7 8">
    <name type="scientific">Perkinsus chesapeaki</name>
    <name type="common">Clam parasite</name>
    <name type="synonym">Perkinsus andrewsi</name>
    <dbReference type="NCBI Taxonomy" id="330153"/>
    <lineage>
        <taxon>Eukaryota</taxon>
        <taxon>Sar</taxon>
        <taxon>Alveolata</taxon>
        <taxon>Perkinsozoa</taxon>
        <taxon>Perkinsea</taxon>
        <taxon>Perkinsida</taxon>
        <taxon>Perkinsidae</taxon>
        <taxon>Perkinsus</taxon>
    </lineage>
</organism>
<evidence type="ECO:0000313" key="7">
    <source>
        <dbReference type="EMBL" id="KAF4672408.1"/>
    </source>
</evidence>
<reference evidence="7 8" key="1">
    <citation type="submission" date="2020-04" db="EMBL/GenBank/DDBJ databases">
        <title>Perkinsus chesapeaki whole genome sequence.</title>
        <authorList>
            <person name="Bogema D.R."/>
        </authorList>
    </citation>
    <scope>NUCLEOTIDE SEQUENCE [LARGE SCALE GENOMIC DNA]</scope>
    <source>
        <strain evidence="7">ATCC PRA-425</strain>
    </source>
</reference>
<evidence type="ECO:0000313" key="8">
    <source>
        <dbReference type="Proteomes" id="UP000591131"/>
    </source>
</evidence>
<dbReference type="Gene3D" id="3.30.40.10">
    <property type="entry name" value="Zinc/RING finger domain, C3HC4 (zinc finger)"/>
    <property type="match status" value="1"/>
</dbReference>
<proteinExistence type="predicted"/>
<dbReference type="InterPro" id="IPR013083">
    <property type="entry name" value="Znf_RING/FYVE/PHD"/>
</dbReference>
<dbReference type="EMBL" id="JAAPAO010000110">
    <property type="protein sequence ID" value="KAF4672408.1"/>
    <property type="molecule type" value="Genomic_DNA"/>
</dbReference>
<keyword evidence="3" id="KW-0862">Zinc</keyword>
<comment type="caution">
    <text evidence="7">The sequence shown here is derived from an EMBL/GenBank/DDBJ whole genome shotgun (WGS) entry which is preliminary data.</text>
</comment>
<feature type="region of interest" description="Disordered" evidence="5">
    <location>
        <begin position="849"/>
        <end position="872"/>
    </location>
</feature>
<feature type="domain" description="PHD-type" evidence="6">
    <location>
        <begin position="1620"/>
        <end position="1671"/>
    </location>
</feature>
<keyword evidence="8" id="KW-1185">Reference proteome</keyword>
<dbReference type="SMART" id="SM00249">
    <property type="entry name" value="PHD"/>
    <property type="match status" value="1"/>
</dbReference>